<keyword evidence="3" id="KW-0847">Vitamin C</keyword>
<feature type="domain" description="Fe2OG dioxygenase" evidence="6">
    <location>
        <begin position="194"/>
        <end position="295"/>
    </location>
</feature>
<evidence type="ECO:0000313" key="7">
    <source>
        <dbReference type="EMBL" id="KAH7537035.1"/>
    </source>
</evidence>
<comment type="similarity">
    <text evidence="1 5">Belongs to the iron/ascorbate-dependent oxidoreductase family.</text>
</comment>
<evidence type="ECO:0000256" key="4">
    <source>
        <dbReference type="ARBA" id="ARBA00023004"/>
    </source>
</evidence>
<dbReference type="EMBL" id="JAEACU010000003">
    <property type="protein sequence ID" value="KAH7537035.1"/>
    <property type="molecule type" value="Genomic_DNA"/>
</dbReference>
<dbReference type="Proteomes" id="UP000813462">
    <property type="component" value="Unassembled WGS sequence"/>
</dbReference>
<dbReference type="Gene3D" id="2.60.120.330">
    <property type="entry name" value="B-lactam Antibiotic, Isopenicillin N Synthase, Chain"/>
    <property type="match status" value="2"/>
</dbReference>
<gene>
    <name evidence="7" type="ORF">FEM48_Zijuj03G0049600</name>
</gene>
<evidence type="ECO:0000256" key="1">
    <source>
        <dbReference type="ARBA" id="ARBA00008056"/>
    </source>
</evidence>
<evidence type="ECO:0000256" key="2">
    <source>
        <dbReference type="ARBA" id="ARBA00022723"/>
    </source>
</evidence>
<dbReference type="InterPro" id="IPR044861">
    <property type="entry name" value="IPNS-like_FE2OG_OXY"/>
</dbReference>
<comment type="caution">
    <text evidence="7">The sequence shown here is derived from an EMBL/GenBank/DDBJ whole genome shotgun (WGS) entry which is preliminary data.</text>
</comment>
<keyword evidence="2 5" id="KW-0479">Metal-binding</keyword>
<dbReference type="Pfam" id="PF03171">
    <property type="entry name" value="2OG-FeII_Oxy"/>
    <property type="match status" value="1"/>
</dbReference>
<keyword evidence="4 5" id="KW-0408">Iron</keyword>
<keyword evidence="5" id="KW-0560">Oxidoreductase</keyword>
<evidence type="ECO:0000313" key="8">
    <source>
        <dbReference type="Proteomes" id="UP000813462"/>
    </source>
</evidence>
<dbReference type="GO" id="GO:0046872">
    <property type="term" value="F:metal ion binding"/>
    <property type="evidence" value="ECO:0007669"/>
    <property type="project" value="UniProtKB-KW"/>
</dbReference>
<dbReference type="InterPro" id="IPR005123">
    <property type="entry name" value="Oxoglu/Fe-dep_dioxygenase_dom"/>
</dbReference>
<protein>
    <recommendedName>
        <fullName evidence="6">Fe2OG dioxygenase domain-containing protein</fullName>
    </recommendedName>
</protein>
<dbReference type="AlphaFoldDB" id="A0A978VNB0"/>
<organism evidence="7 8">
    <name type="scientific">Ziziphus jujuba var. spinosa</name>
    <dbReference type="NCBI Taxonomy" id="714518"/>
    <lineage>
        <taxon>Eukaryota</taxon>
        <taxon>Viridiplantae</taxon>
        <taxon>Streptophyta</taxon>
        <taxon>Embryophyta</taxon>
        <taxon>Tracheophyta</taxon>
        <taxon>Spermatophyta</taxon>
        <taxon>Magnoliopsida</taxon>
        <taxon>eudicotyledons</taxon>
        <taxon>Gunneridae</taxon>
        <taxon>Pentapetalae</taxon>
        <taxon>rosids</taxon>
        <taxon>fabids</taxon>
        <taxon>Rosales</taxon>
        <taxon>Rhamnaceae</taxon>
        <taxon>Paliureae</taxon>
        <taxon>Ziziphus</taxon>
    </lineage>
</organism>
<dbReference type="GO" id="GO:0016491">
    <property type="term" value="F:oxidoreductase activity"/>
    <property type="evidence" value="ECO:0007669"/>
    <property type="project" value="UniProtKB-KW"/>
</dbReference>
<dbReference type="PROSITE" id="PS51471">
    <property type="entry name" value="FE2OG_OXY"/>
    <property type="match status" value="1"/>
</dbReference>
<dbReference type="Pfam" id="PF14226">
    <property type="entry name" value="DIOX_N"/>
    <property type="match status" value="1"/>
</dbReference>
<reference evidence="7" key="1">
    <citation type="journal article" date="2021" name="Front. Plant Sci.">
        <title>Chromosome-Scale Genome Assembly for Chinese Sour Jujube and Insights Into Its Genome Evolution and Domestication Signature.</title>
        <authorList>
            <person name="Shen L.-Y."/>
            <person name="Luo H."/>
            <person name="Wang X.-L."/>
            <person name="Wang X.-M."/>
            <person name="Qiu X.-J."/>
            <person name="Liu H."/>
            <person name="Zhou S.-S."/>
            <person name="Jia K.-H."/>
            <person name="Nie S."/>
            <person name="Bao Y.-T."/>
            <person name="Zhang R.-G."/>
            <person name="Yun Q.-Z."/>
            <person name="Chai Y.-H."/>
            <person name="Lu J.-Y."/>
            <person name="Li Y."/>
            <person name="Zhao S.-W."/>
            <person name="Mao J.-F."/>
            <person name="Jia S.-G."/>
            <person name="Mao Y.-M."/>
        </authorList>
    </citation>
    <scope>NUCLEOTIDE SEQUENCE</scope>
    <source>
        <strain evidence="7">AT0</strain>
        <tissue evidence="7">Leaf</tissue>
    </source>
</reference>
<evidence type="ECO:0000256" key="5">
    <source>
        <dbReference type="RuleBase" id="RU003682"/>
    </source>
</evidence>
<evidence type="ECO:0000256" key="3">
    <source>
        <dbReference type="ARBA" id="ARBA00022896"/>
    </source>
</evidence>
<dbReference type="InterPro" id="IPR050295">
    <property type="entry name" value="Plant_2OG-oxidoreductases"/>
</dbReference>
<name>A0A978VNB0_ZIZJJ</name>
<dbReference type="InterPro" id="IPR027443">
    <property type="entry name" value="IPNS-like_sf"/>
</dbReference>
<dbReference type="PANTHER" id="PTHR47991">
    <property type="entry name" value="OXOGLUTARATE/IRON-DEPENDENT DIOXYGENASE"/>
    <property type="match status" value="1"/>
</dbReference>
<sequence>MGFAIDEDGSRENEMTMSESGEYHKGVKYLCGNGIAKVPAMYILPVSERPDIDPRNINIASNHSINLPIIDFAQLQGTNRSQTIVSLAKACQEYGFFQLINHGIEVDCIDGIRDVSKKFFELPYEERSKYMSRDMHSPVRQAVANFSMNTKSLYLKLMEAMLESLGLIETTANGINNGKESSSSSSSCTMEFEDGSQLIVMNCYPSCPEPELTLGIPPHSDYGFLTLLLQDQQVQGLQIQHQQEWVNVEPLPNSFIVNVGDHLEIFSNGRYKSVLHRVVVNSYKSRISVASLHSLPFDAVVRPSPKLIDISNPRRYKDTDFSNFLHYIASREHNTKNFLDSRKLT</sequence>
<dbReference type="GO" id="GO:0031418">
    <property type="term" value="F:L-ascorbic acid binding"/>
    <property type="evidence" value="ECO:0007669"/>
    <property type="project" value="UniProtKB-KW"/>
</dbReference>
<accession>A0A978VNB0</accession>
<proteinExistence type="inferred from homology"/>
<dbReference type="SUPFAM" id="SSF51197">
    <property type="entry name" value="Clavaminate synthase-like"/>
    <property type="match status" value="1"/>
</dbReference>
<dbReference type="InterPro" id="IPR026992">
    <property type="entry name" value="DIOX_N"/>
</dbReference>
<evidence type="ECO:0000259" key="6">
    <source>
        <dbReference type="PROSITE" id="PS51471"/>
    </source>
</evidence>